<dbReference type="Pfam" id="PF01395">
    <property type="entry name" value="PBP_GOBP"/>
    <property type="match status" value="1"/>
</dbReference>
<gene>
    <name evidence="4" type="ORF">NQ318_017505</name>
</gene>
<comment type="caution">
    <text evidence="4">The sequence shown here is derived from an EMBL/GenBank/DDBJ whole genome shotgun (WGS) entry which is preliminary data.</text>
</comment>
<evidence type="ECO:0000256" key="3">
    <source>
        <dbReference type="SAM" id="SignalP"/>
    </source>
</evidence>
<sequence>MSNYNIKVIYLLMILSIICIFPVQVGSFTTEEINADLRFIKTCNRTSPISLHTMNEVLINKKLAKGESSAFKCFLHCLFAKYGWMDEEGGFLLHDIKKTLEEADIEIASLEYILYKCTAVTSVDRCERSFLFTECFWRKMEELCIIVSCHDLSPNSIMRKVDLYNLKNNPDPIQMVEALKKQIHAKDDELEKAEQINKNFEKLIQLVNILGQVDTFLTDRTRMMIKKLAMLTDADDGYEHKTKKRY</sequence>
<dbReference type="SMART" id="SM00708">
    <property type="entry name" value="PhBP"/>
    <property type="match status" value="1"/>
</dbReference>
<dbReference type="Gene3D" id="1.10.238.20">
    <property type="entry name" value="Pheromone/general odorant binding protein domain"/>
    <property type="match status" value="1"/>
</dbReference>
<proteinExistence type="predicted"/>
<keyword evidence="5" id="KW-1185">Reference proteome</keyword>
<dbReference type="PANTHER" id="PTHR11857:SF48">
    <property type="entry name" value="GENERAL ODORANT-BINDING PROTEIN 57C-RELATED"/>
    <property type="match status" value="1"/>
</dbReference>
<dbReference type="PANTHER" id="PTHR11857">
    <property type="entry name" value="ODORANT BINDING PROTEIN-RELATED"/>
    <property type="match status" value="1"/>
</dbReference>
<evidence type="ECO:0000313" key="4">
    <source>
        <dbReference type="EMBL" id="KAJ8940914.1"/>
    </source>
</evidence>
<organism evidence="4 5">
    <name type="scientific">Aromia moschata</name>
    <dbReference type="NCBI Taxonomy" id="1265417"/>
    <lineage>
        <taxon>Eukaryota</taxon>
        <taxon>Metazoa</taxon>
        <taxon>Ecdysozoa</taxon>
        <taxon>Arthropoda</taxon>
        <taxon>Hexapoda</taxon>
        <taxon>Insecta</taxon>
        <taxon>Pterygota</taxon>
        <taxon>Neoptera</taxon>
        <taxon>Endopterygota</taxon>
        <taxon>Coleoptera</taxon>
        <taxon>Polyphaga</taxon>
        <taxon>Cucujiformia</taxon>
        <taxon>Chrysomeloidea</taxon>
        <taxon>Cerambycidae</taxon>
        <taxon>Cerambycinae</taxon>
        <taxon>Callichromatini</taxon>
        <taxon>Aromia</taxon>
    </lineage>
</organism>
<dbReference type="Proteomes" id="UP001162162">
    <property type="component" value="Unassembled WGS sequence"/>
</dbReference>
<feature type="chain" id="PRO_5043843820" evidence="3">
    <location>
        <begin position="28"/>
        <end position="246"/>
    </location>
</feature>
<dbReference type="SUPFAM" id="SSF47565">
    <property type="entry name" value="Insect pheromone/odorant-binding proteins"/>
    <property type="match status" value="1"/>
</dbReference>
<feature type="coiled-coil region" evidence="2">
    <location>
        <begin position="176"/>
        <end position="206"/>
    </location>
</feature>
<evidence type="ECO:0000256" key="1">
    <source>
        <dbReference type="ARBA" id="ARBA00022729"/>
    </source>
</evidence>
<dbReference type="GO" id="GO:0007608">
    <property type="term" value="P:sensory perception of smell"/>
    <property type="evidence" value="ECO:0007669"/>
    <property type="project" value="TreeGrafter"/>
</dbReference>
<feature type="signal peptide" evidence="3">
    <location>
        <begin position="1"/>
        <end position="27"/>
    </location>
</feature>
<dbReference type="AlphaFoldDB" id="A0AAV8XQ29"/>
<keyword evidence="1 3" id="KW-0732">Signal</keyword>
<protein>
    <submittedName>
        <fullName evidence="4">Uncharacterized protein</fullName>
    </submittedName>
</protein>
<keyword evidence="2" id="KW-0175">Coiled coil</keyword>
<dbReference type="EMBL" id="JAPWTK010000402">
    <property type="protein sequence ID" value="KAJ8940914.1"/>
    <property type="molecule type" value="Genomic_DNA"/>
</dbReference>
<name>A0AAV8XQ29_9CUCU</name>
<dbReference type="CDD" id="cd23992">
    <property type="entry name" value="PBP_GOBP"/>
    <property type="match status" value="1"/>
</dbReference>
<dbReference type="GO" id="GO:0005549">
    <property type="term" value="F:odorant binding"/>
    <property type="evidence" value="ECO:0007669"/>
    <property type="project" value="InterPro"/>
</dbReference>
<dbReference type="InterPro" id="IPR006170">
    <property type="entry name" value="PBP/GOBP"/>
</dbReference>
<evidence type="ECO:0000256" key="2">
    <source>
        <dbReference type="SAM" id="Coils"/>
    </source>
</evidence>
<reference evidence="4" key="1">
    <citation type="journal article" date="2023" name="Insect Mol. Biol.">
        <title>Genome sequencing provides insights into the evolution of gene families encoding plant cell wall-degrading enzymes in longhorned beetles.</title>
        <authorList>
            <person name="Shin N.R."/>
            <person name="Okamura Y."/>
            <person name="Kirsch R."/>
            <person name="Pauchet Y."/>
        </authorList>
    </citation>
    <scope>NUCLEOTIDE SEQUENCE</scope>
    <source>
        <strain evidence="4">AMC_N1</strain>
    </source>
</reference>
<dbReference type="InterPro" id="IPR036728">
    <property type="entry name" value="PBP_GOBP_sf"/>
</dbReference>
<evidence type="ECO:0000313" key="5">
    <source>
        <dbReference type="Proteomes" id="UP001162162"/>
    </source>
</evidence>
<dbReference type="GO" id="GO:0005615">
    <property type="term" value="C:extracellular space"/>
    <property type="evidence" value="ECO:0007669"/>
    <property type="project" value="TreeGrafter"/>
</dbReference>
<accession>A0AAV8XQ29</accession>